<organism evidence="1 2">
    <name type="scientific">Cetraspora pellucida</name>
    <dbReference type="NCBI Taxonomy" id="1433469"/>
    <lineage>
        <taxon>Eukaryota</taxon>
        <taxon>Fungi</taxon>
        <taxon>Fungi incertae sedis</taxon>
        <taxon>Mucoromycota</taxon>
        <taxon>Glomeromycotina</taxon>
        <taxon>Glomeromycetes</taxon>
        <taxon>Diversisporales</taxon>
        <taxon>Gigasporaceae</taxon>
        <taxon>Cetraspora</taxon>
    </lineage>
</organism>
<proteinExistence type="predicted"/>
<reference evidence="1" key="1">
    <citation type="submission" date="2021-06" db="EMBL/GenBank/DDBJ databases">
        <authorList>
            <person name="Kallberg Y."/>
            <person name="Tangrot J."/>
            <person name="Rosling A."/>
        </authorList>
    </citation>
    <scope>NUCLEOTIDE SEQUENCE</scope>
    <source>
        <strain evidence="1">FL966</strain>
    </source>
</reference>
<keyword evidence="2" id="KW-1185">Reference proteome</keyword>
<gene>
    <name evidence="1" type="ORF">CPELLU_LOCUS15324</name>
</gene>
<dbReference type="Proteomes" id="UP000789759">
    <property type="component" value="Unassembled WGS sequence"/>
</dbReference>
<protein>
    <submittedName>
        <fullName evidence="1">10413_t:CDS:1</fullName>
    </submittedName>
</protein>
<dbReference type="EMBL" id="CAJVQA010019960">
    <property type="protein sequence ID" value="CAG8761345.1"/>
    <property type="molecule type" value="Genomic_DNA"/>
</dbReference>
<evidence type="ECO:0000313" key="1">
    <source>
        <dbReference type="EMBL" id="CAG8761345.1"/>
    </source>
</evidence>
<name>A0A9N9J3Z9_9GLOM</name>
<sequence length="45" mass="5332">SEEDQQTKFRKAAEEFENRKCCENETCTQYKKTPSTTRLTAKENE</sequence>
<dbReference type="AlphaFoldDB" id="A0A9N9J3Z9"/>
<feature type="non-terminal residue" evidence="1">
    <location>
        <position position="1"/>
    </location>
</feature>
<comment type="caution">
    <text evidence="1">The sequence shown here is derived from an EMBL/GenBank/DDBJ whole genome shotgun (WGS) entry which is preliminary data.</text>
</comment>
<accession>A0A9N9J3Z9</accession>
<evidence type="ECO:0000313" key="2">
    <source>
        <dbReference type="Proteomes" id="UP000789759"/>
    </source>
</evidence>